<reference evidence="3" key="2">
    <citation type="submission" date="2010-07" db="EMBL/GenBank/DDBJ databases">
        <authorList>
            <consortium name="The Broad Institute Genome Sequencing Platform"/>
            <consortium name="Broad Institute Genome Sequencing Center for Infectious Disease"/>
            <person name="Ma L.-J."/>
            <person name="Dead R."/>
            <person name="Young S."/>
            <person name="Zeng Q."/>
            <person name="Koehrsen M."/>
            <person name="Alvarado L."/>
            <person name="Berlin A."/>
            <person name="Chapman S.B."/>
            <person name="Chen Z."/>
            <person name="Freedman E."/>
            <person name="Gellesch M."/>
            <person name="Goldberg J."/>
            <person name="Griggs A."/>
            <person name="Gujja S."/>
            <person name="Heilman E.R."/>
            <person name="Heiman D."/>
            <person name="Hepburn T."/>
            <person name="Howarth C."/>
            <person name="Jen D."/>
            <person name="Larson L."/>
            <person name="Mehta T."/>
            <person name="Neiman D."/>
            <person name="Pearson M."/>
            <person name="Roberts A."/>
            <person name="Saif S."/>
            <person name="Shea T."/>
            <person name="Shenoy N."/>
            <person name="Sisk P."/>
            <person name="Stolte C."/>
            <person name="Sykes S."/>
            <person name="Walk T."/>
            <person name="White J."/>
            <person name="Yandava C."/>
            <person name="Haas B."/>
            <person name="Nusbaum C."/>
            <person name="Birren B."/>
        </authorList>
    </citation>
    <scope>NUCLEOTIDE SEQUENCE</scope>
    <source>
        <strain evidence="3">R3-111a-1</strain>
    </source>
</reference>
<dbReference type="eggNOG" id="ENOG502QVGS">
    <property type="taxonomic scope" value="Eukaryota"/>
</dbReference>
<evidence type="ECO:0000313" key="4">
    <source>
        <dbReference type="EnsemblFungi" id="EJT81058"/>
    </source>
</evidence>
<proteinExistence type="predicted"/>
<gene>
    <name evidence="4" type="primary">20341504</name>
    <name evidence="3" type="ORF">GGTG_01046</name>
</gene>
<accession>J3NIG5</accession>
<dbReference type="HOGENOM" id="CLU_997630_0_0_1"/>
<dbReference type="STRING" id="644352.J3NIG5"/>
<reference evidence="3" key="3">
    <citation type="submission" date="2010-09" db="EMBL/GenBank/DDBJ databases">
        <title>Annotation of Gaeumannomyces graminis var. tritici R3-111a-1.</title>
        <authorList>
            <consortium name="The Broad Institute Genome Sequencing Platform"/>
            <person name="Ma L.-J."/>
            <person name="Dead R."/>
            <person name="Young S.K."/>
            <person name="Zeng Q."/>
            <person name="Gargeya S."/>
            <person name="Fitzgerald M."/>
            <person name="Haas B."/>
            <person name="Abouelleil A."/>
            <person name="Alvarado L."/>
            <person name="Arachchi H.M."/>
            <person name="Berlin A."/>
            <person name="Brown A."/>
            <person name="Chapman S.B."/>
            <person name="Chen Z."/>
            <person name="Dunbar C."/>
            <person name="Freedman E."/>
            <person name="Gearin G."/>
            <person name="Gellesch M."/>
            <person name="Goldberg J."/>
            <person name="Griggs A."/>
            <person name="Gujja S."/>
            <person name="Heiman D."/>
            <person name="Howarth C."/>
            <person name="Larson L."/>
            <person name="Lui A."/>
            <person name="MacDonald P.J.P."/>
            <person name="Mehta T."/>
            <person name="Montmayeur A."/>
            <person name="Murphy C."/>
            <person name="Neiman D."/>
            <person name="Pearson M."/>
            <person name="Priest M."/>
            <person name="Roberts A."/>
            <person name="Saif S."/>
            <person name="Shea T."/>
            <person name="Shenoy N."/>
            <person name="Sisk P."/>
            <person name="Stolte C."/>
            <person name="Sykes S."/>
            <person name="Yandava C."/>
            <person name="Wortman J."/>
            <person name="Nusbaum C."/>
            <person name="Birren B."/>
        </authorList>
    </citation>
    <scope>NUCLEOTIDE SEQUENCE</scope>
    <source>
        <strain evidence="3">R3-111a-1</strain>
    </source>
</reference>
<dbReference type="OrthoDB" id="5238863at2759"/>
<feature type="compositionally biased region" description="Low complexity" evidence="1">
    <location>
        <begin position="158"/>
        <end position="182"/>
    </location>
</feature>
<feature type="compositionally biased region" description="Gly residues" evidence="1">
    <location>
        <begin position="232"/>
        <end position="241"/>
    </location>
</feature>
<keyword evidence="5" id="KW-1185">Reference proteome</keyword>
<feature type="chain" id="PRO_5015094117" description="Extracellular membrane protein CFEM domain-containing protein" evidence="2">
    <location>
        <begin position="29"/>
        <end position="279"/>
    </location>
</feature>
<evidence type="ECO:0008006" key="6">
    <source>
        <dbReference type="Google" id="ProtNLM"/>
    </source>
</evidence>
<dbReference type="EMBL" id="GL385395">
    <property type="protein sequence ID" value="EJT81058.1"/>
    <property type="molecule type" value="Genomic_DNA"/>
</dbReference>
<organism evidence="3">
    <name type="scientific">Gaeumannomyces tritici (strain R3-111a-1)</name>
    <name type="common">Wheat and barley take-all root rot fungus</name>
    <name type="synonym">Gaeumannomyces graminis var. tritici</name>
    <dbReference type="NCBI Taxonomy" id="644352"/>
    <lineage>
        <taxon>Eukaryota</taxon>
        <taxon>Fungi</taxon>
        <taxon>Dikarya</taxon>
        <taxon>Ascomycota</taxon>
        <taxon>Pezizomycotina</taxon>
        <taxon>Sordariomycetes</taxon>
        <taxon>Sordariomycetidae</taxon>
        <taxon>Magnaporthales</taxon>
        <taxon>Magnaporthaceae</taxon>
        <taxon>Gaeumannomyces</taxon>
    </lineage>
</organism>
<evidence type="ECO:0000256" key="1">
    <source>
        <dbReference type="SAM" id="MobiDB-lite"/>
    </source>
</evidence>
<feature type="compositionally biased region" description="Polar residues" evidence="1">
    <location>
        <begin position="222"/>
        <end position="231"/>
    </location>
</feature>
<evidence type="ECO:0000313" key="5">
    <source>
        <dbReference type="Proteomes" id="UP000006039"/>
    </source>
</evidence>
<protein>
    <recommendedName>
        <fullName evidence="6">Extracellular membrane protein CFEM domain-containing protein</fullName>
    </recommendedName>
</protein>
<reference evidence="4" key="5">
    <citation type="submission" date="2018-04" db="UniProtKB">
        <authorList>
            <consortium name="EnsemblFungi"/>
        </authorList>
    </citation>
    <scope>IDENTIFICATION</scope>
    <source>
        <strain evidence="4">R3-111a-1</strain>
    </source>
</reference>
<sequence>MVPKSTCSIRPSTLLAQAVLLMASSVSALTLSDFQSIASTNVPLGCIMAYNRSPLAGCSQSDFTAGSGCGSRCVRSLGLMQTTLQIVCDGASVPAGSVLRAALQGSLVDTLCGRGLQPPQTTSITTRLVLPPSTSILPPPPATTSTRRIPPPSQPPLSSTFITTSVATSVTTSRGSPSLTPIPVTPVIPPPLSSSGSSENGTPVTPLPTGTPATTSTRRPQETATALPQTPGQGGQRGGGSPFDPVVVAGAQHALLINPMAVLAWASAVGLLVIEGVVP</sequence>
<feature type="region of interest" description="Disordered" evidence="1">
    <location>
        <begin position="130"/>
        <end position="244"/>
    </location>
</feature>
<feature type="compositionally biased region" description="Pro residues" evidence="1">
    <location>
        <begin position="183"/>
        <end position="192"/>
    </location>
</feature>
<feature type="compositionally biased region" description="Low complexity" evidence="1">
    <location>
        <begin position="202"/>
        <end position="218"/>
    </location>
</feature>
<reference evidence="4" key="4">
    <citation type="journal article" date="2015" name="G3 (Bethesda)">
        <title>Genome sequences of three phytopathogenic species of the Magnaporthaceae family of fungi.</title>
        <authorList>
            <person name="Okagaki L.H."/>
            <person name="Nunes C.C."/>
            <person name="Sailsbery J."/>
            <person name="Clay B."/>
            <person name="Brown D."/>
            <person name="John T."/>
            <person name="Oh Y."/>
            <person name="Young N."/>
            <person name="Fitzgerald M."/>
            <person name="Haas B.J."/>
            <person name="Zeng Q."/>
            <person name="Young S."/>
            <person name="Adiconis X."/>
            <person name="Fan L."/>
            <person name="Levin J.Z."/>
            <person name="Mitchell T.K."/>
            <person name="Okubara P.A."/>
            <person name="Farman M.L."/>
            <person name="Kohn L.M."/>
            <person name="Birren B."/>
            <person name="Ma L.-J."/>
            <person name="Dean R.A."/>
        </authorList>
    </citation>
    <scope>NUCLEOTIDE SEQUENCE</scope>
    <source>
        <strain evidence="4">R3-111a-1</strain>
    </source>
</reference>
<dbReference type="RefSeq" id="XP_009217067.1">
    <property type="nucleotide sequence ID" value="XM_009218803.1"/>
</dbReference>
<feature type="signal peptide" evidence="2">
    <location>
        <begin position="1"/>
        <end position="28"/>
    </location>
</feature>
<dbReference type="AlphaFoldDB" id="J3NIG5"/>
<reference evidence="5" key="1">
    <citation type="submission" date="2010-07" db="EMBL/GenBank/DDBJ databases">
        <title>The genome sequence of Gaeumannomyces graminis var. tritici strain R3-111a-1.</title>
        <authorList>
            <consortium name="The Broad Institute Genome Sequencing Platform"/>
            <person name="Ma L.-J."/>
            <person name="Dead R."/>
            <person name="Young S."/>
            <person name="Zeng Q."/>
            <person name="Koehrsen M."/>
            <person name="Alvarado L."/>
            <person name="Berlin A."/>
            <person name="Chapman S.B."/>
            <person name="Chen Z."/>
            <person name="Freedman E."/>
            <person name="Gellesch M."/>
            <person name="Goldberg J."/>
            <person name="Griggs A."/>
            <person name="Gujja S."/>
            <person name="Heilman E.R."/>
            <person name="Heiman D."/>
            <person name="Hepburn T."/>
            <person name="Howarth C."/>
            <person name="Jen D."/>
            <person name="Larson L."/>
            <person name="Mehta T."/>
            <person name="Neiman D."/>
            <person name="Pearson M."/>
            <person name="Roberts A."/>
            <person name="Saif S."/>
            <person name="Shea T."/>
            <person name="Shenoy N."/>
            <person name="Sisk P."/>
            <person name="Stolte C."/>
            <person name="Sykes S."/>
            <person name="Walk T."/>
            <person name="White J."/>
            <person name="Yandava C."/>
            <person name="Haas B."/>
            <person name="Nusbaum C."/>
            <person name="Birren B."/>
        </authorList>
    </citation>
    <scope>NUCLEOTIDE SEQUENCE [LARGE SCALE GENOMIC DNA]</scope>
    <source>
        <strain evidence="5">R3-111a-1</strain>
    </source>
</reference>
<keyword evidence="2" id="KW-0732">Signal</keyword>
<dbReference type="GeneID" id="20341504"/>
<dbReference type="VEuPathDB" id="FungiDB:GGTG_01046"/>
<evidence type="ECO:0000313" key="3">
    <source>
        <dbReference type="EMBL" id="EJT81058.1"/>
    </source>
</evidence>
<dbReference type="Proteomes" id="UP000006039">
    <property type="component" value="Unassembled WGS sequence"/>
</dbReference>
<name>J3NIG5_GAET3</name>
<evidence type="ECO:0000256" key="2">
    <source>
        <dbReference type="SAM" id="SignalP"/>
    </source>
</evidence>
<dbReference type="EnsemblFungi" id="EJT81058">
    <property type="protein sequence ID" value="EJT81058"/>
    <property type="gene ID" value="GGTG_01046"/>
</dbReference>